<dbReference type="PANTHER" id="PTHR24193">
    <property type="entry name" value="ANKYRIN REPEAT PROTEIN"/>
    <property type="match status" value="1"/>
</dbReference>
<dbReference type="InterPro" id="IPR036036">
    <property type="entry name" value="SOCS_box-like_dom_sf"/>
</dbReference>
<dbReference type="WBParaSite" id="EVEC_0000782201-mRNA-1">
    <property type="protein sequence ID" value="EVEC_0000782201-mRNA-1"/>
    <property type="gene ID" value="EVEC_0000782201"/>
</dbReference>
<dbReference type="GO" id="GO:0005634">
    <property type="term" value="C:nucleus"/>
    <property type="evidence" value="ECO:0007669"/>
    <property type="project" value="TreeGrafter"/>
</dbReference>
<accession>A0A0N4VBB8</accession>
<dbReference type="PROSITE" id="PS50088">
    <property type="entry name" value="ANK_REPEAT"/>
    <property type="match status" value="7"/>
</dbReference>
<feature type="repeat" description="ANK" evidence="3">
    <location>
        <begin position="266"/>
        <end position="298"/>
    </location>
</feature>
<dbReference type="SUPFAM" id="SSF158235">
    <property type="entry name" value="SOCS box-like"/>
    <property type="match status" value="1"/>
</dbReference>
<feature type="repeat" description="ANK" evidence="3">
    <location>
        <begin position="207"/>
        <end position="230"/>
    </location>
</feature>
<evidence type="ECO:0000256" key="1">
    <source>
        <dbReference type="ARBA" id="ARBA00022737"/>
    </source>
</evidence>
<dbReference type="EMBL" id="UXUI01008862">
    <property type="protein sequence ID" value="VDD92555.1"/>
    <property type="molecule type" value="Genomic_DNA"/>
</dbReference>
<dbReference type="OrthoDB" id="366390at2759"/>
<dbReference type="STRING" id="51028.A0A0N4VBB8"/>
<keyword evidence="1" id="KW-0677">Repeat</keyword>
<dbReference type="Gene3D" id="1.10.750.20">
    <property type="entry name" value="SOCS box"/>
    <property type="match status" value="1"/>
</dbReference>
<name>A0A0N4VBB8_ENTVE</name>
<dbReference type="GO" id="GO:0000976">
    <property type="term" value="F:transcription cis-regulatory region binding"/>
    <property type="evidence" value="ECO:0007669"/>
    <property type="project" value="TreeGrafter"/>
</dbReference>
<feature type="domain" description="SOCS box" evidence="4">
    <location>
        <begin position="439"/>
        <end position="482"/>
    </location>
</feature>
<dbReference type="Pfam" id="PF12796">
    <property type="entry name" value="Ank_2"/>
    <property type="match status" value="3"/>
</dbReference>
<feature type="repeat" description="ANK" evidence="3">
    <location>
        <begin position="49"/>
        <end position="81"/>
    </location>
</feature>
<reference evidence="7" key="1">
    <citation type="submission" date="2016-04" db="UniProtKB">
        <authorList>
            <consortium name="WormBaseParasite"/>
        </authorList>
    </citation>
    <scope>IDENTIFICATION</scope>
</reference>
<feature type="repeat" description="ANK" evidence="3">
    <location>
        <begin position="105"/>
        <end position="137"/>
    </location>
</feature>
<organism evidence="7">
    <name type="scientific">Enterobius vermicularis</name>
    <name type="common">Human pinworm</name>
    <dbReference type="NCBI Taxonomy" id="51028"/>
    <lineage>
        <taxon>Eukaryota</taxon>
        <taxon>Metazoa</taxon>
        <taxon>Ecdysozoa</taxon>
        <taxon>Nematoda</taxon>
        <taxon>Chromadorea</taxon>
        <taxon>Rhabditida</taxon>
        <taxon>Spirurina</taxon>
        <taxon>Oxyuridomorpha</taxon>
        <taxon>Oxyuroidea</taxon>
        <taxon>Oxyuridae</taxon>
        <taxon>Enterobius</taxon>
    </lineage>
</organism>
<dbReference type="SMART" id="SM00969">
    <property type="entry name" value="SOCS_box"/>
    <property type="match status" value="1"/>
</dbReference>
<dbReference type="AlphaFoldDB" id="A0A0N4VBB8"/>
<dbReference type="Pfam" id="PF00023">
    <property type="entry name" value="Ank"/>
    <property type="match status" value="1"/>
</dbReference>
<dbReference type="GO" id="GO:0045944">
    <property type="term" value="P:positive regulation of transcription by RNA polymerase II"/>
    <property type="evidence" value="ECO:0007669"/>
    <property type="project" value="TreeGrafter"/>
</dbReference>
<evidence type="ECO:0000313" key="6">
    <source>
        <dbReference type="Proteomes" id="UP000274131"/>
    </source>
</evidence>
<dbReference type="PRINTS" id="PR01415">
    <property type="entry name" value="ANKYRIN"/>
</dbReference>
<gene>
    <name evidence="5" type="ORF">EVEC_LOCUS7306</name>
</gene>
<reference evidence="5 6" key="2">
    <citation type="submission" date="2018-10" db="EMBL/GenBank/DDBJ databases">
        <authorList>
            <consortium name="Pathogen Informatics"/>
        </authorList>
    </citation>
    <scope>NUCLEOTIDE SEQUENCE [LARGE SCALE GENOMIC DNA]</scope>
</reference>
<feature type="repeat" description="ANK" evidence="3">
    <location>
        <begin position="16"/>
        <end position="48"/>
    </location>
</feature>
<dbReference type="Gene3D" id="1.25.40.20">
    <property type="entry name" value="Ankyrin repeat-containing domain"/>
    <property type="match status" value="3"/>
</dbReference>
<evidence type="ECO:0000256" key="3">
    <source>
        <dbReference type="PROSITE-ProRule" id="PRU00023"/>
    </source>
</evidence>
<evidence type="ECO:0000259" key="4">
    <source>
        <dbReference type="PROSITE" id="PS50225"/>
    </source>
</evidence>
<dbReference type="PROSITE" id="PS50297">
    <property type="entry name" value="ANK_REP_REGION"/>
    <property type="match status" value="6"/>
</dbReference>
<keyword evidence="2 3" id="KW-0040">ANK repeat</keyword>
<dbReference type="InterPro" id="IPR050663">
    <property type="entry name" value="Ankyrin-SOCS_Box"/>
</dbReference>
<dbReference type="InterPro" id="IPR036770">
    <property type="entry name" value="Ankyrin_rpt-contain_sf"/>
</dbReference>
<dbReference type="CDD" id="cd03587">
    <property type="entry name" value="SOCS"/>
    <property type="match status" value="1"/>
</dbReference>
<sequence>MEKKKSSAKVDESINHGLTPLHYACRNNYYEAAQLFLVRGANVNAVDNAGYTPLHLCAERGHYRIMKLLIEVSYSKRKKNYFKKFMAQVSHSLTRKNAEKSLREQTDEPLRLAIKNNHYECAQFLLESGANPNTRYSEGTELCLVEPEELSFINLLLSYGADPNVYDRDGLTPLMRACRRGEKGIGATKLLIENGADVNALAMPKQDLRTPLHYAVLYGSASVVKLLIKRFSIISVKLTNKENINKLANFFFQQKGAMVNQPSNYDKPSVLDLAVLKDDPTLVRILLEAGAKPNAVHTYIGSALHLAASSQLNHQYKIMKLLLKHGADVNLSHSFPEGGILRSPLAEYFKSQRRIDKKIVYLLLAYGGQMIMQSPLADARGQLCNILKVHGIQSDIFNIMMDIGEQYDKASIERMCFPETLKKLMLSKASIQYKFGCFSQPPSLQQLCRLKLRYFLQPMTPQKVTTLPIPKHLKPYLLGIEL</sequence>
<feature type="repeat" description="ANK" evidence="3">
    <location>
        <begin position="169"/>
        <end position="203"/>
    </location>
</feature>
<dbReference type="SMART" id="SM00248">
    <property type="entry name" value="ANK"/>
    <property type="match status" value="8"/>
</dbReference>
<evidence type="ECO:0000256" key="2">
    <source>
        <dbReference type="ARBA" id="ARBA00023043"/>
    </source>
</evidence>
<dbReference type="Pfam" id="PF07525">
    <property type="entry name" value="SOCS_box"/>
    <property type="match status" value="1"/>
</dbReference>
<dbReference type="InterPro" id="IPR002110">
    <property type="entry name" value="Ankyrin_rpt"/>
</dbReference>
<dbReference type="SMART" id="SM00253">
    <property type="entry name" value="SOCS"/>
    <property type="match status" value="1"/>
</dbReference>
<dbReference type="InterPro" id="IPR001496">
    <property type="entry name" value="SOCS_box"/>
</dbReference>
<protein>
    <submittedName>
        <fullName evidence="7">SOCS box domain-containing protein</fullName>
    </submittedName>
</protein>
<dbReference type="GO" id="GO:0035556">
    <property type="term" value="P:intracellular signal transduction"/>
    <property type="evidence" value="ECO:0007669"/>
    <property type="project" value="InterPro"/>
</dbReference>
<keyword evidence="6" id="KW-1185">Reference proteome</keyword>
<evidence type="ECO:0000313" key="7">
    <source>
        <dbReference type="WBParaSite" id="EVEC_0000782201-mRNA-1"/>
    </source>
</evidence>
<evidence type="ECO:0000313" key="5">
    <source>
        <dbReference type="EMBL" id="VDD92555.1"/>
    </source>
</evidence>
<dbReference type="Proteomes" id="UP000274131">
    <property type="component" value="Unassembled WGS sequence"/>
</dbReference>
<feature type="repeat" description="ANK" evidence="3">
    <location>
        <begin position="302"/>
        <end position="334"/>
    </location>
</feature>
<dbReference type="PANTHER" id="PTHR24193:SF121">
    <property type="entry name" value="ADA2A-CONTAINING COMPLEX COMPONENT 3, ISOFORM D"/>
    <property type="match status" value="1"/>
</dbReference>
<proteinExistence type="predicted"/>
<dbReference type="SUPFAM" id="SSF48403">
    <property type="entry name" value="Ankyrin repeat"/>
    <property type="match status" value="1"/>
</dbReference>
<dbReference type="PROSITE" id="PS50225">
    <property type="entry name" value="SOCS"/>
    <property type="match status" value="1"/>
</dbReference>